<keyword evidence="1" id="KW-0472">Membrane</keyword>
<feature type="transmembrane region" description="Helical" evidence="1">
    <location>
        <begin position="6"/>
        <end position="23"/>
    </location>
</feature>
<name>A0A554VHM9_9FLAO</name>
<dbReference type="RefSeq" id="WP_109435471.1">
    <property type="nucleotide sequence ID" value="NZ_CANLFO010000019.1"/>
</dbReference>
<evidence type="ECO:0000313" key="2">
    <source>
        <dbReference type="EMBL" id="TSE07088.1"/>
    </source>
</evidence>
<organism evidence="2 3">
    <name type="scientific">Aquimarina algiphila</name>
    <dbReference type="NCBI Taxonomy" id="2047982"/>
    <lineage>
        <taxon>Bacteria</taxon>
        <taxon>Pseudomonadati</taxon>
        <taxon>Bacteroidota</taxon>
        <taxon>Flavobacteriia</taxon>
        <taxon>Flavobacteriales</taxon>
        <taxon>Flavobacteriaceae</taxon>
        <taxon>Aquimarina</taxon>
    </lineage>
</organism>
<dbReference type="Proteomes" id="UP000318833">
    <property type="component" value="Unassembled WGS sequence"/>
</dbReference>
<dbReference type="EMBL" id="VLNR01000037">
    <property type="protein sequence ID" value="TSE07088.1"/>
    <property type="molecule type" value="Genomic_DNA"/>
</dbReference>
<dbReference type="OrthoDB" id="797788at2"/>
<keyword evidence="1" id="KW-0812">Transmembrane</keyword>
<protein>
    <submittedName>
        <fullName evidence="2">Uncharacterized protein</fullName>
    </submittedName>
</protein>
<keyword evidence="1" id="KW-1133">Transmembrane helix</keyword>
<comment type="caution">
    <text evidence="2">The sequence shown here is derived from an EMBL/GenBank/DDBJ whole genome shotgun (WGS) entry which is preliminary data.</text>
</comment>
<evidence type="ECO:0000256" key="1">
    <source>
        <dbReference type="SAM" id="Phobius"/>
    </source>
</evidence>
<dbReference type="AlphaFoldDB" id="A0A554VHM9"/>
<keyword evidence="3" id="KW-1185">Reference proteome</keyword>
<proteinExistence type="predicted"/>
<evidence type="ECO:0000313" key="3">
    <source>
        <dbReference type="Proteomes" id="UP000318833"/>
    </source>
</evidence>
<gene>
    <name evidence="2" type="ORF">FOF46_16855</name>
</gene>
<reference evidence="2 3" key="1">
    <citation type="submission" date="2019-07" db="EMBL/GenBank/DDBJ databases">
        <title>The draft genome sequence of Aquimarina algiphila M91.</title>
        <authorList>
            <person name="Meng X."/>
        </authorList>
    </citation>
    <scope>NUCLEOTIDE SEQUENCE [LARGE SCALE GENOMIC DNA]</scope>
    <source>
        <strain evidence="2 3">M91</strain>
    </source>
</reference>
<accession>A0A554VHM9</accession>
<sequence>MKTDSYTKFIMSIIAICLVIIVVRDMDIIPKAHANNSSESKYGILPINDDGTITVRLSNTDEIDVNIKSIDTYDKLKVDLTDINTDKELNINIDEIGGSYVSSGGPIKVKIQN</sequence>